<dbReference type="GO" id="GO:0006749">
    <property type="term" value="P:glutathione metabolic process"/>
    <property type="evidence" value="ECO:0007669"/>
    <property type="project" value="TreeGrafter"/>
</dbReference>
<dbReference type="GO" id="GO:1901170">
    <property type="term" value="P:naphthalene catabolic process"/>
    <property type="evidence" value="ECO:0007669"/>
    <property type="project" value="InterPro"/>
</dbReference>
<dbReference type="Proteomes" id="UP000054770">
    <property type="component" value="Unassembled WGS sequence"/>
</dbReference>
<comment type="catalytic activity">
    <reaction evidence="1">
        <text>2-hydroxychromene-2-carboxylate = (3E)-4-(2-hydroxyphenyl)-2-oxobut-3-enoate</text>
        <dbReference type="Rhea" id="RHEA:27401"/>
        <dbReference type="ChEBI" id="CHEBI:59350"/>
        <dbReference type="ChEBI" id="CHEBI:59353"/>
        <dbReference type="EC" id="5.99.1.4"/>
    </reaction>
</comment>
<comment type="caution">
    <text evidence="4">The sequence shown here is derived from an EMBL/GenBank/DDBJ whole genome shotgun (WGS) entry which is preliminary data.</text>
</comment>
<dbReference type="AlphaFoldDB" id="A0A158IYI2"/>
<organism evidence="4 5">
    <name type="scientific">Caballeronia choica</name>
    <dbReference type="NCBI Taxonomy" id="326476"/>
    <lineage>
        <taxon>Bacteria</taxon>
        <taxon>Pseudomonadati</taxon>
        <taxon>Pseudomonadota</taxon>
        <taxon>Betaproteobacteria</taxon>
        <taxon>Burkholderiales</taxon>
        <taxon>Burkholderiaceae</taxon>
        <taxon>Caballeronia</taxon>
    </lineage>
</organism>
<feature type="active site" description="Nucleophile" evidence="2">
    <location>
        <position position="13"/>
    </location>
</feature>
<dbReference type="SUPFAM" id="SSF52833">
    <property type="entry name" value="Thioredoxin-like"/>
    <property type="match status" value="1"/>
</dbReference>
<evidence type="ECO:0000313" key="4">
    <source>
        <dbReference type="EMBL" id="SAL61140.1"/>
    </source>
</evidence>
<dbReference type="InterPro" id="IPR001853">
    <property type="entry name" value="DSBA-like_thioredoxin_dom"/>
</dbReference>
<keyword evidence="5" id="KW-1185">Reference proteome</keyword>
<comment type="similarity">
    <text evidence="1">Belongs to the GST superfamily. NadH family.</text>
</comment>
<dbReference type="EC" id="5.99.1.4" evidence="1"/>
<dbReference type="InterPro" id="IPR051924">
    <property type="entry name" value="GST_Kappa/NadH"/>
</dbReference>
<dbReference type="Gene3D" id="3.40.30.10">
    <property type="entry name" value="Glutaredoxin"/>
    <property type="match status" value="1"/>
</dbReference>
<dbReference type="RefSeq" id="WP_087645270.1">
    <property type="nucleotide sequence ID" value="NZ_FCON02000030.1"/>
</dbReference>
<proteinExistence type="inferred from homology"/>
<evidence type="ECO:0000256" key="2">
    <source>
        <dbReference type="PIRSR" id="PIRSR006386-1"/>
    </source>
</evidence>
<dbReference type="InterPro" id="IPR014440">
    <property type="entry name" value="HCCAis_GSTk"/>
</dbReference>
<evidence type="ECO:0000256" key="1">
    <source>
        <dbReference type="PIRNR" id="PIRNR006386"/>
    </source>
</evidence>
<dbReference type="OrthoDB" id="8560325at2"/>
<dbReference type="InterPro" id="IPR044087">
    <property type="entry name" value="NahD-like"/>
</dbReference>
<feature type="domain" description="DSBA-like thioredoxin" evidence="3">
    <location>
        <begin position="5"/>
        <end position="193"/>
    </location>
</feature>
<dbReference type="PIRSF" id="PIRSF006386">
    <property type="entry name" value="HCCAis_GSTk"/>
    <property type="match status" value="1"/>
</dbReference>
<reference evidence="4" key="1">
    <citation type="submission" date="2016-01" db="EMBL/GenBank/DDBJ databases">
        <authorList>
            <person name="Peeters C."/>
        </authorList>
    </citation>
    <scope>NUCLEOTIDE SEQUENCE [LARGE SCALE GENOMIC DNA]</scope>
    <source>
        <strain evidence="4">LMG 22940</strain>
    </source>
</reference>
<name>A0A158IYI2_9BURK</name>
<dbReference type="CDD" id="cd03022">
    <property type="entry name" value="DsbA_HCCA_Iso"/>
    <property type="match status" value="1"/>
</dbReference>
<dbReference type="GO" id="GO:0004364">
    <property type="term" value="F:glutathione transferase activity"/>
    <property type="evidence" value="ECO:0007669"/>
    <property type="project" value="TreeGrafter"/>
</dbReference>
<dbReference type="PANTHER" id="PTHR42943:SF2">
    <property type="entry name" value="GLUTATHIONE S-TRANSFERASE KAPPA 1"/>
    <property type="match status" value="1"/>
</dbReference>
<evidence type="ECO:0000259" key="3">
    <source>
        <dbReference type="Pfam" id="PF01323"/>
    </source>
</evidence>
<dbReference type="InterPro" id="IPR036249">
    <property type="entry name" value="Thioredoxin-like_sf"/>
</dbReference>
<dbReference type="EMBL" id="FCON02000030">
    <property type="protein sequence ID" value="SAL61140.1"/>
    <property type="molecule type" value="Genomic_DNA"/>
</dbReference>
<dbReference type="Pfam" id="PF01323">
    <property type="entry name" value="DSBA"/>
    <property type="match status" value="1"/>
</dbReference>
<dbReference type="GO" id="GO:0018845">
    <property type="term" value="F:2-hydroxychromene-2-carboxylate isomerase activity"/>
    <property type="evidence" value="ECO:0007669"/>
    <property type="project" value="UniProtKB-UniRule"/>
</dbReference>
<sequence>MSQSIDFYFDYGSPTSYLAYKQMPGLIHRTGATVNYHPILLGGVFQQTSNQSPMDIPAKREWMVKDMEFFAERYGVPFEVNPYFPINTLVLMRGAIFAQEEGILERYSDAIFHAMWGKPLNMADPAVIGDVLRAADLDVKRIVAATQDARIKDKLKTDTQAAIDRGLFGAPTVFVGPKMFFGQDRIRYVEELLAEA</sequence>
<keyword evidence="1" id="KW-0413">Isomerase</keyword>
<gene>
    <name evidence="4" type="ORF">AWB68_03154</name>
</gene>
<accession>A0A158IYI2</accession>
<dbReference type="GO" id="GO:0004602">
    <property type="term" value="F:glutathione peroxidase activity"/>
    <property type="evidence" value="ECO:0007669"/>
    <property type="project" value="TreeGrafter"/>
</dbReference>
<evidence type="ECO:0000313" key="5">
    <source>
        <dbReference type="Proteomes" id="UP000054770"/>
    </source>
</evidence>
<dbReference type="PANTHER" id="PTHR42943">
    <property type="entry name" value="GLUTATHIONE S-TRANSFERASE KAPPA"/>
    <property type="match status" value="1"/>
</dbReference>
<protein>
    <recommendedName>
        <fullName evidence="1">2-hydroxychromene-2-carboxylate isomerase</fullName>
        <ecNumber evidence="1">5.99.1.4</ecNumber>
    </recommendedName>
</protein>